<dbReference type="RefSeq" id="WP_055742392.1">
    <property type="nucleotide sequence ID" value="NZ_JAAIWL010000012.1"/>
</dbReference>
<evidence type="ECO:0000259" key="1">
    <source>
        <dbReference type="Pfam" id="PF00248"/>
    </source>
</evidence>
<dbReference type="AlphaFoldDB" id="A0A0Q3WS82"/>
<dbReference type="InterPro" id="IPR050523">
    <property type="entry name" value="AKR_Detox_Biosynth"/>
</dbReference>
<reference evidence="2 3" key="1">
    <citation type="submission" date="2015-09" db="EMBL/GenBank/DDBJ databases">
        <title>Genome sequencing project for genomic taxonomy and phylogenomics of Bacillus-like bacteria.</title>
        <authorList>
            <person name="Liu B."/>
            <person name="Wang J."/>
            <person name="Zhu Y."/>
            <person name="Liu G."/>
            <person name="Chen Q."/>
            <person name="Chen Z."/>
            <person name="Lan J."/>
            <person name="Che J."/>
            <person name="Ge C."/>
            <person name="Shi H."/>
            <person name="Pan Z."/>
            <person name="Liu X."/>
        </authorList>
    </citation>
    <scope>NUCLEOTIDE SEQUENCE [LARGE SCALE GENOMIC DNA]</scope>
    <source>
        <strain evidence="2 3">LMG 18435</strain>
    </source>
</reference>
<dbReference type="Gene3D" id="3.20.20.100">
    <property type="entry name" value="NADP-dependent oxidoreductase domain"/>
    <property type="match status" value="1"/>
</dbReference>
<organism evidence="2 3">
    <name type="scientific">Heyndrickxia shackletonii</name>
    <dbReference type="NCBI Taxonomy" id="157838"/>
    <lineage>
        <taxon>Bacteria</taxon>
        <taxon>Bacillati</taxon>
        <taxon>Bacillota</taxon>
        <taxon>Bacilli</taxon>
        <taxon>Bacillales</taxon>
        <taxon>Bacillaceae</taxon>
        <taxon>Heyndrickxia</taxon>
    </lineage>
</organism>
<dbReference type="OrthoDB" id="9773828at2"/>
<dbReference type="Proteomes" id="UP000051888">
    <property type="component" value="Unassembled WGS sequence"/>
</dbReference>
<protein>
    <submittedName>
        <fullName evidence="2">Aldo/keto reductase</fullName>
    </submittedName>
</protein>
<dbReference type="PATRIC" id="fig|157838.3.peg.5391"/>
<dbReference type="GO" id="GO:0005829">
    <property type="term" value="C:cytosol"/>
    <property type="evidence" value="ECO:0007669"/>
    <property type="project" value="TreeGrafter"/>
</dbReference>
<dbReference type="Pfam" id="PF00248">
    <property type="entry name" value="Aldo_ket_red"/>
    <property type="match status" value="1"/>
</dbReference>
<evidence type="ECO:0000313" key="2">
    <source>
        <dbReference type="EMBL" id="KQL50786.1"/>
    </source>
</evidence>
<sequence>MRIMPLEKRKISSSRMVLGCMGFGGSWDNSPISNEDVLKGEKAVDAALSTGITMFDHANIYTRGKAEKVFGEILKSQPGLREKIVIQSKCGIRFQDEHAPGRYDFSKEHILNSVDEILSRLGVQYLDLLLLHRPDPLMEPEEVGEAFAKLELSGKVRHFGVSNMNMGQIQLLQAYCDVPLIVNQLEMSLHKLDWVEQGVLVNQKAGLGTRFAEGLIEYSMVSDIQIQAWSPLARGIYTGNESLSLTEADIKTKELVEKMALEKETTREAIVLGWLLRHPAKIQPVIGTTDPERIKNCEDAVRQAEQMTREEWYSLYVASRGNAMP</sequence>
<accession>A0A0Q3WS82</accession>
<dbReference type="SUPFAM" id="SSF51430">
    <property type="entry name" value="NAD(P)-linked oxidoreductase"/>
    <property type="match status" value="1"/>
</dbReference>
<comment type="caution">
    <text evidence="2">The sequence shown here is derived from an EMBL/GenBank/DDBJ whole genome shotgun (WGS) entry which is preliminary data.</text>
</comment>
<dbReference type="InterPro" id="IPR023210">
    <property type="entry name" value="NADP_OxRdtase_dom"/>
</dbReference>
<dbReference type="PANTHER" id="PTHR43364">
    <property type="entry name" value="NADH-SPECIFIC METHYLGLYOXAL REDUCTASE-RELATED"/>
    <property type="match status" value="1"/>
</dbReference>
<dbReference type="PANTHER" id="PTHR43364:SF1">
    <property type="entry name" value="OXIDOREDUCTASE YDHF"/>
    <property type="match status" value="1"/>
</dbReference>
<dbReference type="InterPro" id="IPR036812">
    <property type="entry name" value="NAD(P)_OxRdtase_dom_sf"/>
</dbReference>
<feature type="domain" description="NADP-dependent oxidoreductase" evidence="1">
    <location>
        <begin position="15"/>
        <end position="301"/>
    </location>
</feature>
<dbReference type="EMBL" id="LJJC01000015">
    <property type="protein sequence ID" value="KQL50786.1"/>
    <property type="molecule type" value="Genomic_DNA"/>
</dbReference>
<evidence type="ECO:0000313" key="3">
    <source>
        <dbReference type="Proteomes" id="UP000051888"/>
    </source>
</evidence>
<name>A0A0Q3WS82_9BACI</name>
<dbReference type="CDD" id="cd19092">
    <property type="entry name" value="AKR_BsYcsN_EcYdhF-like"/>
    <property type="match status" value="1"/>
</dbReference>
<gene>
    <name evidence="2" type="ORF">AN964_24500</name>
</gene>
<keyword evidence="3" id="KW-1185">Reference proteome</keyword>
<proteinExistence type="predicted"/>